<keyword evidence="3" id="KW-1185">Reference proteome</keyword>
<dbReference type="EMBL" id="JMPJ01000021">
    <property type="protein sequence ID" value="KFC85040.1"/>
    <property type="molecule type" value="Genomic_DNA"/>
</dbReference>
<accession>A0A085GMU5</accession>
<dbReference type="EC" id="3.4.21.-" evidence="2"/>
<comment type="caution">
    <text evidence="2">The sequence shown here is derived from an EMBL/GenBank/DDBJ whole genome shotgun (WGS) entry which is preliminary data.</text>
</comment>
<keyword evidence="1" id="KW-0812">Transmembrane</keyword>
<dbReference type="GO" id="GO:0006508">
    <property type="term" value="P:proteolysis"/>
    <property type="evidence" value="ECO:0007669"/>
    <property type="project" value="UniProtKB-KW"/>
</dbReference>
<feature type="transmembrane region" description="Helical" evidence="1">
    <location>
        <begin position="135"/>
        <end position="152"/>
    </location>
</feature>
<evidence type="ECO:0000313" key="2">
    <source>
        <dbReference type="EMBL" id="KFC85040.1"/>
    </source>
</evidence>
<feature type="transmembrane region" description="Helical" evidence="1">
    <location>
        <begin position="7"/>
        <end position="26"/>
    </location>
</feature>
<feature type="transmembrane region" description="Helical" evidence="1">
    <location>
        <begin position="57"/>
        <end position="78"/>
    </location>
</feature>
<evidence type="ECO:0000256" key="1">
    <source>
        <dbReference type="SAM" id="Phobius"/>
    </source>
</evidence>
<sequence>MSRLIRVSQWLMPLVILAYPFAVWLGIKHAGIAVLAPILTLVFILRLITFRGKLSQLAFLGKAIAAVGILLALASWILNKSQMLLYYPVAVNALLFILFFSSLFYTPTIIERLARLSEPELSPAGIAYTRKVTKAWCAFFIFNGAIALYTCLRGDLALWTFYNGGLSYLLIGLLMSVEWIVRKRVRRV</sequence>
<name>A0A085GMU5_EWIA3</name>
<dbReference type="Proteomes" id="UP000028640">
    <property type="component" value="Unassembled WGS sequence"/>
</dbReference>
<gene>
    <name evidence="2" type="ORF">GEAM_0479</name>
</gene>
<organism evidence="2 3">
    <name type="scientific">Ewingella americana (strain ATCC 33852 / DSM 4580 / CCUG 14506 / JCM 5911 / LMG 7869 / NCTC 12157 / CDC 1468-78)</name>
    <dbReference type="NCBI Taxonomy" id="910964"/>
    <lineage>
        <taxon>Bacteria</taxon>
        <taxon>Pseudomonadati</taxon>
        <taxon>Pseudomonadota</taxon>
        <taxon>Gammaproteobacteria</taxon>
        <taxon>Enterobacterales</taxon>
        <taxon>Yersiniaceae</taxon>
        <taxon>Ewingella</taxon>
    </lineage>
</organism>
<dbReference type="STRING" id="910964.GEAM_0479"/>
<keyword evidence="2" id="KW-0645">Protease</keyword>
<keyword evidence="1" id="KW-0472">Membrane</keyword>
<proteinExistence type="predicted"/>
<protein>
    <submittedName>
        <fullName evidence="2">Putative protease</fullName>
        <ecNumber evidence="2">3.4.21.-</ecNumber>
    </submittedName>
</protein>
<dbReference type="eggNOG" id="COG4648">
    <property type="taxonomic scope" value="Bacteria"/>
</dbReference>
<dbReference type="GO" id="GO:0008233">
    <property type="term" value="F:peptidase activity"/>
    <property type="evidence" value="ECO:0007669"/>
    <property type="project" value="UniProtKB-KW"/>
</dbReference>
<keyword evidence="1" id="KW-1133">Transmembrane helix</keyword>
<feature type="transmembrane region" description="Helical" evidence="1">
    <location>
        <begin position="158"/>
        <end position="181"/>
    </location>
</feature>
<feature type="transmembrane region" description="Helical" evidence="1">
    <location>
        <begin position="84"/>
        <end position="105"/>
    </location>
</feature>
<keyword evidence="2" id="KW-0378">Hydrolase</keyword>
<feature type="transmembrane region" description="Helical" evidence="1">
    <location>
        <begin position="32"/>
        <end position="50"/>
    </location>
</feature>
<reference evidence="2 3" key="1">
    <citation type="submission" date="2014-05" db="EMBL/GenBank/DDBJ databases">
        <title>ATOL: Assembling a taxonomically balanced genome-scale reconstruction of the evolutionary history of the Enterobacteriaceae.</title>
        <authorList>
            <person name="Plunkett G.III."/>
            <person name="Neeno-Eckwall E.C."/>
            <person name="Glasner J.D."/>
            <person name="Perna N.T."/>
        </authorList>
    </citation>
    <scope>NUCLEOTIDE SEQUENCE [LARGE SCALE GENOMIC DNA]</scope>
    <source>
        <strain evidence="2 3">ATCC 33852</strain>
    </source>
</reference>
<evidence type="ECO:0000313" key="3">
    <source>
        <dbReference type="Proteomes" id="UP000028640"/>
    </source>
</evidence>
<dbReference type="AlphaFoldDB" id="A0A085GMU5"/>